<gene>
    <name evidence="4" type="ORF">SAMN02745174_01264</name>
</gene>
<evidence type="ECO:0000259" key="3">
    <source>
        <dbReference type="Pfam" id="PF05658"/>
    </source>
</evidence>
<evidence type="ECO:0000256" key="1">
    <source>
        <dbReference type="SAM" id="Coils"/>
    </source>
</evidence>
<dbReference type="Proteomes" id="UP000191153">
    <property type="component" value="Unassembled WGS sequence"/>
</dbReference>
<protein>
    <submittedName>
        <fullName evidence="4">Head domain of trimeric autotransporter adhesin</fullName>
    </submittedName>
</protein>
<feature type="region of interest" description="Disordered" evidence="2">
    <location>
        <begin position="286"/>
        <end position="306"/>
    </location>
</feature>
<reference evidence="4 5" key="1">
    <citation type="submission" date="2017-02" db="EMBL/GenBank/DDBJ databases">
        <authorList>
            <person name="Peterson S.W."/>
        </authorList>
    </citation>
    <scope>NUCLEOTIDE SEQUENCE [LARGE SCALE GENOMIC DNA]</scope>
    <source>
        <strain evidence="4 5">ATCC 700028</strain>
    </source>
</reference>
<dbReference type="Gene3D" id="2.150.10.10">
    <property type="entry name" value="Serralysin-like metalloprotease, C-terminal"/>
    <property type="match status" value="1"/>
</dbReference>
<proteinExistence type="predicted"/>
<evidence type="ECO:0000313" key="5">
    <source>
        <dbReference type="Proteomes" id="UP000191153"/>
    </source>
</evidence>
<evidence type="ECO:0000313" key="4">
    <source>
        <dbReference type="EMBL" id="SJZ67340.1"/>
    </source>
</evidence>
<dbReference type="STRING" id="180163.SAMN02745174_01264"/>
<feature type="domain" description="Trimeric autotransporter adhesin YadA-like head" evidence="3">
    <location>
        <begin position="33"/>
        <end position="56"/>
    </location>
</feature>
<feature type="domain" description="Trimeric autotransporter adhesin YadA-like head" evidence="3">
    <location>
        <begin position="62"/>
        <end position="84"/>
    </location>
</feature>
<dbReference type="EMBL" id="FUWX01000008">
    <property type="protein sequence ID" value="SJZ67340.1"/>
    <property type="molecule type" value="Genomic_DNA"/>
</dbReference>
<sequence length="306" mass="32808">MKNFFIQFCILNLIMGINLYSKEPLELGHRNSNNSIAIGNNSQALGPESVAIGQNTVTGKLGSIAIGNNADASRQEAIAVGLGSTIDGAFGVALGSGTYVNNNNGVAIGHKSTVEASDKNEINAKYLDNDKDNGVVSFGKIGEIKRRIINIAGGIANSDAASIGQLEKVRLTLQENIDDLDTQVKTLESTFKYKSKLPLEYTNEEIDTKVDKVSKDLDNHKNSMASKLSEKANASDVYTKSNVDSMLSKKANQADLDKKADKTTVTTLDTKVNGISKDLDIHKNSMASKLSEKANASDVYTKSNVD</sequence>
<keyword evidence="1" id="KW-0175">Coiled coil</keyword>
<dbReference type="GO" id="GO:0019867">
    <property type="term" value="C:outer membrane"/>
    <property type="evidence" value="ECO:0007669"/>
    <property type="project" value="InterPro"/>
</dbReference>
<feature type="domain" description="Trimeric autotransporter adhesin YadA-like head" evidence="3">
    <location>
        <begin position="90"/>
        <end position="111"/>
    </location>
</feature>
<dbReference type="Pfam" id="PF05658">
    <property type="entry name" value="YadA_head"/>
    <property type="match status" value="3"/>
</dbReference>
<dbReference type="OrthoDB" id="84732at2"/>
<keyword evidence="5" id="KW-1185">Reference proteome</keyword>
<feature type="coiled-coil region" evidence="1">
    <location>
        <begin position="163"/>
        <end position="190"/>
    </location>
</feature>
<feature type="non-terminal residue" evidence="4">
    <location>
        <position position="306"/>
    </location>
</feature>
<accession>A0A1T4MJR9</accession>
<dbReference type="CDD" id="cd12820">
    <property type="entry name" value="LbR_YadA-like"/>
    <property type="match status" value="1"/>
</dbReference>
<dbReference type="SUPFAM" id="SSF101967">
    <property type="entry name" value="Adhesin YadA, collagen-binding domain"/>
    <property type="match status" value="1"/>
</dbReference>
<name>A0A1T4MJR9_9FUSO</name>
<dbReference type="AlphaFoldDB" id="A0A1T4MJR9"/>
<evidence type="ECO:0000256" key="2">
    <source>
        <dbReference type="SAM" id="MobiDB-lite"/>
    </source>
</evidence>
<dbReference type="InterPro" id="IPR008640">
    <property type="entry name" value="Adhesin_Head_dom"/>
</dbReference>
<dbReference type="InterPro" id="IPR011049">
    <property type="entry name" value="Serralysin-like_metalloprot_C"/>
</dbReference>
<organism evidence="4 5">
    <name type="scientific">Cetobacterium ceti</name>
    <dbReference type="NCBI Taxonomy" id="180163"/>
    <lineage>
        <taxon>Bacteria</taxon>
        <taxon>Fusobacteriati</taxon>
        <taxon>Fusobacteriota</taxon>
        <taxon>Fusobacteriia</taxon>
        <taxon>Fusobacteriales</taxon>
        <taxon>Fusobacteriaceae</taxon>
        <taxon>Cetobacterium</taxon>
    </lineage>
</organism>